<reference evidence="1 2" key="1">
    <citation type="submission" date="2024-01" db="EMBL/GenBank/DDBJ databases">
        <title>The complete chloroplast genome sequence of Lithospermum erythrorhizon: insights into the phylogenetic relationship among Boraginaceae species and the maternal lineages of purple gromwells.</title>
        <authorList>
            <person name="Okada T."/>
            <person name="Watanabe K."/>
        </authorList>
    </citation>
    <scope>NUCLEOTIDE SEQUENCE [LARGE SCALE GENOMIC DNA]</scope>
</reference>
<dbReference type="PANTHER" id="PTHR37984:SF5">
    <property type="entry name" value="PROTEIN NYNRIN-LIKE"/>
    <property type="match status" value="1"/>
</dbReference>
<comment type="caution">
    <text evidence="1">The sequence shown here is derived from an EMBL/GenBank/DDBJ whole genome shotgun (WGS) entry which is preliminary data.</text>
</comment>
<dbReference type="SUPFAM" id="SSF56672">
    <property type="entry name" value="DNA/RNA polymerases"/>
    <property type="match status" value="1"/>
</dbReference>
<dbReference type="Gene3D" id="3.30.70.270">
    <property type="match status" value="2"/>
</dbReference>
<dbReference type="PANTHER" id="PTHR37984">
    <property type="entry name" value="PROTEIN CBG26694"/>
    <property type="match status" value="1"/>
</dbReference>
<gene>
    <name evidence="1" type="ORF">LIER_06338</name>
</gene>
<evidence type="ECO:0000313" key="1">
    <source>
        <dbReference type="EMBL" id="GAA0146360.1"/>
    </source>
</evidence>
<dbReference type="InterPro" id="IPR043502">
    <property type="entry name" value="DNA/RNA_pol_sf"/>
</dbReference>
<evidence type="ECO:0008006" key="3">
    <source>
        <dbReference type="Google" id="ProtNLM"/>
    </source>
</evidence>
<sequence length="122" mass="13853">MLVKSKKSTENLVNLEETLQRLEKSQLSINPEKCSFGVTSGKFLGFMINERGIEPNPDKIDAIMQIEAPKSNKEIQGLAGSLVALNKFISRSEDQNLPFFLKLRQASKDEFIWDERCAKSFE</sequence>
<evidence type="ECO:0000313" key="2">
    <source>
        <dbReference type="Proteomes" id="UP001454036"/>
    </source>
</evidence>
<dbReference type="AlphaFoldDB" id="A0AAV3P7W9"/>
<dbReference type="InterPro" id="IPR050951">
    <property type="entry name" value="Retrovirus_Pol_polyprotein"/>
</dbReference>
<protein>
    <recommendedName>
        <fullName evidence="3">Reverse transcriptase/retrotransposon-derived protein RNase H-like domain-containing protein</fullName>
    </recommendedName>
</protein>
<accession>A0AAV3P7W9</accession>
<dbReference type="Proteomes" id="UP001454036">
    <property type="component" value="Unassembled WGS sequence"/>
</dbReference>
<organism evidence="1 2">
    <name type="scientific">Lithospermum erythrorhizon</name>
    <name type="common">Purple gromwell</name>
    <name type="synonym">Lithospermum officinale var. erythrorhizon</name>
    <dbReference type="NCBI Taxonomy" id="34254"/>
    <lineage>
        <taxon>Eukaryota</taxon>
        <taxon>Viridiplantae</taxon>
        <taxon>Streptophyta</taxon>
        <taxon>Embryophyta</taxon>
        <taxon>Tracheophyta</taxon>
        <taxon>Spermatophyta</taxon>
        <taxon>Magnoliopsida</taxon>
        <taxon>eudicotyledons</taxon>
        <taxon>Gunneridae</taxon>
        <taxon>Pentapetalae</taxon>
        <taxon>asterids</taxon>
        <taxon>lamiids</taxon>
        <taxon>Boraginales</taxon>
        <taxon>Boraginaceae</taxon>
        <taxon>Boraginoideae</taxon>
        <taxon>Lithospermeae</taxon>
        <taxon>Lithospermum</taxon>
    </lineage>
</organism>
<keyword evidence="2" id="KW-1185">Reference proteome</keyword>
<proteinExistence type="predicted"/>
<dbReference type="EMBL" id="BAABME010000917">
    <property type="protein sequence ID" value="GAA0146360.1"/>
    <property type="molecule type" value="Genomic_DNA"/>
</dbReference>
<dbReference type="InterPro" id="IPR043128">
    <property type="entry name" value="Rev_trsase/Diguanyl_cyclase"/>
</dbReference>
<name>A0AAV3P7W9_LITER</name>